<dbReference type="AlphaFoldDB" id="A0AAJ1TKJ7"/>
<dbReference type="Gene3D" id="1.10.260.40">
    <property type="entry name" value="lambda repressor-like DNA-binding domains"/>
    <property type="match status" value="1"/>
</dbReference>
<evidence type="ECO:0000259" key="1">
    <source>
        <dbReference type="PROSITE" id="PS50943"/>
    </source>
</evidence>
<organism evidence="2 3">
    <name type="scientific">Methylobacterium brachiatum</name>
    <dbReference type="NCBI Taxonomy" id="269660"/>
    <lineage>
        <taxon>Bacteria</taxon>
        <taxon>Pseudomonadati</taxon>
        <taxon>Pseudomonadota</taxon>
        <taxon>Alphaproteobacteria</taxon>
        <taxon>Hyphomicrobiales</taxon>
        <taxon>Methylobacteriaceae</taxon>
        <taxon>Methylobacterium</taxon>
    </lineage>
</organism>
<comment type="caution">
    <text evidence="2">The sequence shown here is derived from an EMBL/GenBank/DDBJ whole genome shotgun (WGS) entry which is preliminary data.</text>
</comment>
<dbReference type="EMBL" id="JAUSWL010000002">
    <property type="protein sequence ID" value="MDQ0542660.1"/>
    <property type="molecule type" value="Genomic_DNA"/>
</dbReference>
<feature type="domain" description="HTH cro/C1-type" evidence="1">
    <location>
        <begin position="17"/>
        <end position="71"/>
    </location>
</feature>
<dbReference type="CDD" id="cd00093">
    <property type="entry name" value="HTH_XRE"/>
    <property type="match status" value="1"/>
</dbReference>
<dbReference type="RefSeq" id="WP_043378430.1">
    <property type="nucleotide sequence ID" value="NZ_JAJALK010000003.1"/>
</dbReference>
<dbReference type="Proteomes" id="UP001223420">
    <property type="component" value="Unassembled WGS sequence"/>
</dbReference>
<protein>
    <submittedName>
        <fullName evidence="2">HTH-type transcriptional regulator/antitoxin HipB</fullName>
    </submittedName>
</protein>
<dbReference type="SMART" id="SM00530">
    <property type="entry name" value="HTH_XRE"/>
    <property type="match status" value="1"/>
</dbReference>
<name>A0AAJ1TKJ7_9HYPH</name>
<sequence length="80" mass="8839">MPKTLRSARHRRLIELLVEARERSGLTQSELASRLGRYQSVVAAIEGGGRRIDLVEFLEIADALEIDATVVLKAVRAISP</sequence>
<dbReference type="Pfam" id="PF01381">
    <property type="entry name" value="HTH_3"/>
    <property type="match status" value="1"/>
</dbReference>
<evidence type="ECO:0000313" key="3">
    <source>
        <dbReference type="Proteomes" id="UP001223420"/>
    </source>
</evidence>
<dbReference type="PROSITE" id="PS50943">
    <property type="entry name" value="HTH_CROC1"/>
    <property type="match status" value="1"/>
</dbReference>
<dbReference type="GO" id="GO:0003677">
    <property type="term" value="F:DNA binding"/>
    <property type="evidence" value="ECO:0007669"/>
    <property type="project" value="InterPro"/>
</dbReference>
<reference evidence="2" key="1">
    <citation type="submission" date="2023-07" db="EMBL/GenBank/DDBJ databases">
        <title>Genomic Encyclopedia of Type Strains, Phase IV (KMG-IV): sequencing the most valuable type-strain genomes for metagenomic binning, comparative biology and taxonomic classification.</title>
        <authorList>
            <person name="Goeker M."/>
        </authorList>
    </citation>
    <scope>NUCLEOTIDE SEQUENCE</scope>
    <source>
        <strain evidence="2">DSM 19569</strain>
    </source>
</reference>
<gene>
    <name evidence="2" type="ORF">QO001_001578</name>
</gene>
<dbReference type="InterPro" id="IPR001387">
    <property type="entry name" value="Cro/C1-type_HTH"/>
</dbReference>
<proteinExistence type="predicted"/>
<dbReference type="InterPro" id="IPR010982">
    <property type="entry name" value="Lambda_DNA-bd_dom_sf"/>
</dbReference>
<accession>A0AAJ1TKJ7</accession>
<dbReference type="SUPFAM" id="SSF47413">
    <property type="entry name" value="lambda repressor-like DNA-binding domains"/>
    <property type="match status" value="1"/>
</dbReference>
<evidence type="ECO:0000313" key="2">
    <source>
        <dbReference type="EMBL" id="MDQ0542660.1"/>
    </source>
</evidence>